<organism evidence="1 2">
    <name type="scientific">Tessaracoccus bendigoensis DSM 12906</name>
    <dbReference type="NCBI Taxonomy" id="1123357"/>
    <lineage>
        <taxon>Bacteria</taxon>
        <taxon>Bacillati</taxon>
        <taxon>Actinomycetota</taxon>
        <taxon>Actinomycetes</taxon>
        <taxon>Propionibacteriales</taxon>
        <taxon>Propionibacteriaceae</taxon>
        <taxon>Tessaracoccus</taxon>
    </lineage>
</organism>
<evidence type="ECO:0000313" key="2">
    <source>
        <dbReference type="Proteomes" id="UP000184512"/>
    </source>
</evidence>
<proteinExistence type="predicted"/>
<gene>
    <name evidence="1" type="ORF">SAMN02745244_03724</name>
</gene>
<sequence length="93" mass="10464">MPGKLCDDCRVARQAELENRQTALAEPRPVKVRWRRLTGEERDALLRAAEEMGSLIASLQRSRVTSAEIAAVLGRSQKWMARTHPRPDWGTPG</sequence>
<reference evidence="2" key="1">
    <citation type="submission" date="2016-11" db="EMBL/GenBank/DDBJ databases">
        <authorList>
            <person name="Varghese N."/>
            <person name="Submissions S."/>
        </authorList>
    </citation>
    <scope>NUCLEOTIDE SEQUENCE [LARGE SCALE GENOMIC DNA]</scope>
    <source>
        <strain evidence="2">DSM 12906</strain>
    </source>
</reference>
<evidence type="ECO:0000313" key="1">
    <source>
        <dbReference type="EMBL" id="SHJ99677.1"/>
    </source>
</evidence>
<accession>A0A1M6NVA8</accession>
<name>A0A1M6NVA8_9ACTN</name>
<dbReference type="EMBL" id="FQZG01000132">
    <property type="protein sequence ID" value="SHJ99677.1"/>
    <property type="molecule type" value="Genomic_DNA"/>
</dbReference>
<protein>
    <submittedName>
        <fullName evidence="1">Uncharacterized protein</fullName>
    </submittedName>
</protein>
<keyword evidence="2" id="KW-1185">Reference proteome</keyword>
<dbReference type="RefSeq" id="WP_245788042.1">
    <property type="nucleotide sequence ID" value="NZ_FQZG01000132.1"/>
</dbReference>
<dbReference type="AlphaFoldDB" id="A0A1M6NVA8"/>
<dbReference type="Proteomes" id="UP000184512">
    <property type="component" value="Unassembled WGS sequence"/>
</dbReference>